<dbReference type="GeneID" id="25737511"/>
<gene>
    <name evidence="2" type="ORF">MNEG_4634</name>
</gene>
<dbReference type="KEGG" id="mng:MNEG_4634"/>
<keyword evidence="3" id="KW-1185">Reference proteome</keyword>
<organism evidence="2 3">
    <name type="scientific">Monoraphidium neglectum</name>
    <dbReference type="NCBI Taxonomy" id="145388"/>
    <lineage>
        <taxon>Eukaryota</taxon>
        <taxon>Viridiplantae</taxon>
        <taxon>Chlorophyta</taxon>
        <taxon>core chlorophytes</taxon>
        <taxon>Chlorophyceae</taxon>
        <taxon>CS clade</taxon>
        <taxon>Sphaeropleales</taxon>
        <taxon>Selenastraceae</taxon>
        <taxon>Monoraphidium</taxon>
    </lineage>
</organism>
<dbReference type="Proteomes" id="UP000054498">
    <property type="component" value="Unassembled WGS sequence"/>
</dbReference>
<feature type="compositionally biased region" description="Basic and acidic residues" evidence="1">
    <location>
        <begin position="1"/>
        <end position="14"/>
    </location>
</feature>
<dbReference type="AlphaFoldDB" id="A0A0D2MK15"/>
<evidence type="ECO:0000256" key="1">
    <source>
        <dbReference type="SAM" id="MobiDB-lite"/>
    </source>
</evidence>
<evidence type="ECO:0000313" key="2">
    <source>
        <dbReference type="EMBL" id="KIZ03330.1"/>
    </source>
</evidence>
<feature type="region of interest" description="Disordered" evidence="1">
    <location>
        <begin position="1"/>
        <end position="22"/>
    </location>
</feature>
<reference evidence="2 3" key="1">
    <citation type="journal article" date="2013" name="BMC Genomics">
        <title>Reconstruction of the lipid metabolism for the microalga Monoraphidium neglectum from its genome sequence reveals characteristics suitable for biofuel production.</title>
        <authorList>
            <person name="Bogen C."/>
            <person name="Al-Dilaimi A."/>
            <person name="Albersmeier A."/>
            <person name="Wichmann J."/>
            <person name="Grundmann M."/>
            <person name="Rupp O."/>
            <person name="Lauersen K.J."/>
            <person name="Blifernez-Klassen O."/>
            <person name="Kalinowski J."/>
            <person name="Goesmann A."/>
            <person name="Mussgnug J.H."/>
            <person name="Kruse O."/>
        </authorList>
    </citation>
    <scope>NUCLEOTIDE SEQUENCE [LARGE SCALE GENOMIC DNA]</scope>
    <source>
        <strain evidence="2 3">SAG 48.87</strain>
    </source>
</reference>
<evidence type="ECO:0000313" key="3">
    <source>
        <dbReference type="Proteomes" id="UP000054498"/>
    </source>
</evidence>
<dbReference type="RefSeq" id="XP_013902349.1">
    <property type="nucleotide sequence ID" value="XM_014046895.1"/>
</dbReference>
<protein>
    <submittedName>
        <fullName evidence="2">Uncharacterized protein</fullName>
    </submittedName>
</protein>
<dbReference type="EMBL" id="KK100872">
    <property type="protein sequence ID" value="KIZ03330.1"/>
    <property type="molecule type" value="Genomic_DNA"/>
</dbReference>
<proteinExistence type="predicted"/>
<sequence>MADDLIRAALDPKSDFPQPNLRTHGEQEHIKEWMGPAGSSKPEDMKVSNSDLMKQEKTGGTDAVEGVNRWAVAEGLGHL</sequence>
<accession>A0A0D2MK15</accession>
<name>A0A0D2MK15_9CHLO</name>